<keyword evidence="4 8" id="KW-0067">ATP-binding</keyword>
<evidence type="ECO:0000313" key="11">
    <source>
        <dbReference type="Proteomes" id="UP000306324"/>
    </source>
</evidence>
<evidence type="ECO:0000256" key="2">
    <source>
        <dbReference type="ARBA" id="ARBA00022741"/>
    </source>
</evidence>
<dbReference type="PANTHER" id="PTHR30455:SF2">
    <property type="entry name" value="TRANSCRIPTIONAL REPRESSOR NRDR"/>
    <property type="match status" value="1"/>
</dbReference>
<evidence type="ECO:0000256" key="4">
    <source>
        <dbReference type="ARBA" id="ARBA00022840"/>
    </source>
</evidence>
<feature type="zinc finger region" evidence="8">
    <location>
        <begin position="15"/>
        <end position="46"/>
    </location>
</feature>
<dbReference type="Pfam" id="PF22811">
    <property type="entry name" value="Zn_ribbon_NrdR"/>
    <property type="match status" value="1"/>
</dbReference>
<accession>A0A5S4EMZ5</accession>
<keyword evidence="11" id="KW-1185">Reference proteome</keyword>
<keyword evidence="7 8" id="KW-0804">Transcription</keyword>
<keyword evidence="8" id="KW-0862">Zinc</keyword>
<comment type="caution">
    <text evidence="10">The sequence shown here is derived from an EMBL/GenBank/DDBJ whole genome shotgun (WGS) entry which is preliminary data.</text>
</comment>
<keyword evidence="3 8" id="KW-0863">Zinc-finger</keyword>
<dbReference type="NCBIfam" id="TIGR00244">
    <property type="entry name" value="transcriptional regulator NrdR"/>
    <property type="match status" value="1"/>
</dbReference>
<dbReference type="GO" id="GO:0005524">
    <property type="term" value="F:ATP binding"/>
    <property type="evidence" value="ECO:0007669"/>
    <property type="project" value="UniProtKB-UniRule"/>
</dbReference>
<proteinExistence type="inferred from homology"/>
<dbReference type="GO" id="GO:0045892">
    <property type="term" value="P:negative regulation of DNA-templated transcription"/>
    <property type="evidence" value="ECO:0007669"/>
    <property type="project" value="UniProtKB-UniRule"/>
</dbReference>
<evidence type="ECO:0000256" key="6">
    <source>
        <dbReference type="ARBA" id="ARBA00023125"/>
    </source>
</evidence>
<comment type="function">
    <text evidence="8">Negatively regulates transcription of bacterial ribonucleotide reductase nrd genes and operons by binding to NrdR-boxes.</text>
</comment>
<feature type="domain" description="ATP-cone" evidence="9">
    <location>
        <begin position="61"/>
        <end position="151"/>
    </location>
</feature>
<dbReference type="AlphaFoldDB" id="A0A5S4EMZ5"/>
<dbReference type="PROSITE" id="PS51161">
    <property type="entry name" value="ATP_CONE"/>
    <property type="match status" value="1"/>
</dbReference>
<dbReference type="EMBL" id="SWAD01000041">
    <property type="protein sequence ID" value="TMQ76752.1"/>
    <property type="molecule type" value="Genomic_DNA"/>
</dbReference>
<name>A0A5S4EMZ5_9PROT</name>
<dbReference type="GO" id="GO:0008270">
    <property type="term" value="F:zinc ion binding"/>
    <property type="evidence" value="ECO:0007669"/>
    <property type="project" value="UniProtKB-UniRule"/>
</dbReference>
<evidence type="ECO:0000256" key="5">
    <source>
        <dbReference type="ARBA" id="ARBA00023015"/>
    </source>
</evidence>
<sequence length="172" mass="19703">MPEIPGLWRLGEMKCPFCGADETAVADTRINDDGDIVRRRRRCLTCDKRFTTYERAGLRLPQVIKKNGSRVDFDREKLAASLWLALRKRPVSVDAVEAAIARIEEKLLALGERELASEKLGEMVMRELKKLDKVAYVRFASVYRNFEDVDEFSKVIREVSPEVPHPTQPLGR</sequence>
<evidence type="ECO:0000313" key="10">
    <source>
        <dbReference type="EMBL" id="TMQ76752.1"/>
    </source>
</evidence>
<reference evidence="10 11" key="1">
    <citation type="submission" date="2019-04" db="EMBL/GenBank/DDBJ databases">
        <title>A novel phosphate-accumulating bacterium identified in bioreactor for phosphate removal from wastewater.</title>
        <authorList>
            <person name="Kotlyarov R.Y."/>
            <person name="Beletsky A.V."/>
            <person name="Kallistova A.Y."/>
            <person name="Dorofeev A.G."/>
            <person name="Nikolaev Y.Y."/>
            <person name="Pimenov N.V."/>
            <person name="Ravin N.V."/>
            <person name="Mardanov A.V."/>
        </authorList>
    </citation>
    <scope>NUCLEOTIDE SEQUENCE [LARGE SCALE GENOMIC DNA]</scope>
    <source>
        <strain evidence="10 11">Bin19</strain>
    </source>
</reference>
<gene>
    <name evidence="8" type="primary">nrdR</name>
    <name evidence="10" type="ORF">ACCUM_3965</name>
</gene>
<dbReference type="InterPro" id="IPR005144">
    <property type="entry name" value="ATP-cone_dom"/>
</dbReference>
<keyword evidence="5 8" id="KW-0805">Transcription regulation</keyword>
<evidence type="ECO:0000256" key="1">
    <source>
        <dbReference type="ARBA" id="ARBA00022491"/>
    </source>
</evidence>
<dbReference type="InterPro" id="IPR003796">
    <property type="entry name" value="RNR_NrdR-like"/>
</dbReference>
<dbReference type="InterPro" id="IPR055173">
    <property type="entry name" value="NrdR-like_N"/>
</dbReference>
<evidence type="ECO:0000259" key="9">
    <source>
        <dbReference type="PROSITE" id="PS51161"/>
    </source>
</evidence>
<dbReference type="HAMAP" id="MF_00440">
    <property type="entry name" value="NrdR"/>
    <property type="match status" value="1"/>
</dbReference>
<comment type="cofactor">
    <cofactor evidence="8">
        <name>Zn(2+)</name>
        <dbReference type="ChEBI" id="CHEBI:29105"/>
    </cofactor>
    <text evidence="8">Binds 1 zinc ion.</text>
</comment>
<dbReference type="Proteomes" id="UP000306324">
    <property type="component" value="Unassembled WGS sequence"/>
</dbReference>
<dbReference type="GO" id="GO:0003677">
    <property type="term" value="F:DNA binding"/>
    <property type="evidence" value="ECO:0007669"/>
    <property type="project" value="UniProtKB-KW"/>
</dbReference>
<evidence type="ECO:0000256" key="8">
    <source>
        <dbReference type="HAMAP-Rule" id="MF_00440"/>
    </source>
</evidence>
<keyword evidence="2 8" id="KW-0547">Nucleotide-binding</keyword>
<keyword evidence="8" id="KW-0479">Metal-binding</keyword>
<dbReference type="Pfam" id="PF03477">
    <property type="entry name" value="ATP-cone"/>
    <property type="match status" value="1"/>
</dbReference>
<comment type="similarity">
    <text evidence="8">Belongs to the NrdR family.</text>
</comment>
<keyword evidence="1 8" id="KW-0678">Repressor</keyword>
<organism evidence="10 11">
    <name type="scientific">Candidatus Accumulibacter phosphatis</name>
    <dbReference type="NCBI Taxonomy" id="327160"/>
    <lineage>
        <taxon>Bacteria</taxon>
        <taxon>Pseudomonadati</taxon>
        <taxon>Pseudomonadota</taxon>
        <taxon>Betaproteobacteria</taxon>
        <taxon>Candidatus Accumulibacter</taxon>
    </lineage>
</organism>
<protein>
    <recommendedName>
        <fullName evidence="8">Transcriptional repressor NrdR</fullName>
    </recommendedName>
</protein>
<evidence type="ECO:0000256" key="7">
    <source>
        <dbReference type="ARBA" id="ARBA00023163"/>
    </source>
</evidence>
<keyword evidence="6 8" id="KW-0238">DNA-binding</keyword>
<dbReference type="PANTHER" id="PTHR30455">
    <property type="entry name" value="TRANSCRIPTIONAL REPRESSOR NRDR"/>
    <property type="match status" value="1"/>
</dbReference>
<evidence type="ECO:0000256" key="3">
    <source>
        <dbReference type="ARBA" id="ARBA00022771"/>
    </source>
</evidence>